<dbReference type="PIRSF" id="PIRSF015736">
    <property type="entry name" value="MI"/>
    <property type="match status" value="1"/>
</dbReference>
<evidence type="ECO:0000313" key="1">
    <source>
        <dbReference type="EMBL" id="PWG17511.1"/>
    </source>
</evidence>
<keyword evidence="2" id="KW-1185">Reference proteome</keyword>
<accession>A0A2V1P4T8</accession>
<dbReference type="InterPro" id="IPR053714">
    <property type="entry name" value="Iso_Racemase_Enz_sf"/>
</dbReference>
<dbReference type="Gene3D" id="3.40.50.12500">
    <property type="match status" value="1"/>
</dbReference>
<proteinExistence type="predicted"/>
<protein>
    <submittedName>
        <fullName evidence="1">Asp/Glu racemase</fullName>
    </submittedName>
</protein>
<sequence length="247" mass="26013">MRHPFPFSVTGPLGYDAALGLVLLQSDETIEDEMRRLIPDTGVALYHSRVESAPEVTTETLGQMAHDLPAAAGRLPRPIHFDVVGYGCTSGTSVIGPERIAELVNQGCHTRHVTEPLSGLVAACEHLGVSKLAFLSPYVEDVSSTLRGALAARGVDSPVFGSFDEAEETRVARIDGPSVIAAAKHLAGAGGVDAVFLSCTNLRSFGIIDQIEAETGLPVLSSNLVLGWHMFQLAGARTTGPGRLFAA</sequence>
<gene>
    <name evidence="1" type="ORF">DFK10_07065</name>
</gene>
<dbReference type="InterPro" id="IPR026286">
    <property type="entry name" value="MaiA/AMDase"/>
</dbReference>
<organism evidence="1 2">
    <name type="scientific">Salibaculum griseiflavum</name>
    <dbReference type="NCBI Taxonomy" id="1914409"/>
    <lineage>
        <taxon>Bacteria</taxon>
        <taxon>Pseudomonadati</taxon>
        <taxon>Pseudomonadota</taxon>
        <taxon>Alphaproteobacteria</taxon>
        <taxon>Rhodobacterales</taxon>
        <taxon>Roseobacteraceae</taxon>
        <taxon>Salibaculum</taxon>
    </lineage>
</organism>
<dbReference type="PANTHER" id="PTHR40267:SF1">
    <property type="entry name" value="BLR3294 PROTEIN"/>
    <property type="match status" value="1"/>
</dbReference>
<evidence type="ECO:0000313" key="2">
    <source>
        <dbReference type="Proteomes" id="UP000245293"/>
    </source>
</evidence>
<dbReference type="Proteomes" id="UP000245293">
    <property type="component" value="Unassembled WGS sequence"/>
</dbReference>
<dbReference type="OrthoDB" id="9816064at2"/>
<dbReference type="PANTHER" id="PTHR40267">
    <property type="entry name" value="BLR3294 PROTEIN"/>
    <property type="match status" value="1"/>
</dbReference>
<dbReference type="EMBL" id="QETF01000005">
    <property type="protein sequence ID" value="PWG17511.1"/>
    <property type="molecule type" value="Genomic_DNA"/>
</dbReference>
<name>A0A2V1P4T8_9RHOB</name>
<dbReference type="RefSeq" id="WP_109388022.1">
    <property type="nucleotide sequence ID" value="NZ_QETF01000005.1"/>
</dbReference>
<comment type="caution">
    <text evidence="1">The sequence shown here is derived from an EMBL/GenBank/DDBJ whole genome shotgun (WGS) entry which is preliminary data.</text>
</comment>
<reference evidence="2" key="1">
    <citation type="submission" date="2018-05" db="EMBL/GenBank/DDBJ databases">
        <authorList>
            <person name="Du Z."/>
            <person name="Wang X."/>
        </authorList>
    </citation>
    <scope>NUCLEOTIDE SEQUENCE [LARGE SCALE GENOMIC DNA]</scope>
    <source>
        <strain evidence="2">WDS4C29</strain>
    </source>
</reference>
<dbReference type="AlphaFoldDB" id="A0A2V1P4T8"/>
<dbReference type="Pfam" id="PF17645">
    <property type="entry name" value="Amdase"/>
    <property type="match status" value="1"/>
</dbReference>